<dbReference type="Proteomes" id="UP000823201">
    <property type="component" value="Unassembled WGS sequence"/>
</dbReference>
<keyword evidence="3" id="KW-1185">Reference proteome</keyword>
<feature type="domain" description="DUF2383" evidence="1">
    <location>
        <begin position="6"/>
        <end position="110"/>
    </location>
</feature>
<protein>
    <submittedName>
        <fullName evidence="2">Bacterioferritin</fullName>
        <ecNumber evidence="2">1.16.3.1</ecNumber>
    </submittedName>
</protein>
<proteinExistence type="predicted"/>
<dbReference type="RefSeq" id="WP_239530247.1">
    <property type="nucleotide sequence ID" value="NZ_CBCRXA010000027.1"/>
</dbReference>
<name>A0ABS2Q9Z8_9BACL</name>
<organism evidence="2 3">
    <name type="scientific">Sporolactobacillus spathodeae</name>
    <dbReference type="NCBI Taxonomy" id="1465502"/>
    <lineage>
        <taxon>Bacteria</taxon>
        <taxon>Bacillati</taxon>
        <taxon>Bacillota</taxon>
        <taxon>Bacilli</taxon>
        <taxon>Bacillales</taxon>
        <taxon>Sporolactobacillaceae</taxon>
        <taxon>Sporolactobacillus</taxon>
    </lineage>
</organism>
<evidence type="ECO:0000313" key="2">
    <source>
        <dbReference type="EMBL" id="MBM7658622.1"/>
    </source>
</evidence>
<dbReference type="Pfam" id="PF09537">
    <property type="entry name" value="DUF2383"/>
    <property type="match status" value="1"/>
</dbReference>
<dbReference type="InterPro" id="IPR019052">
    <property type="entry name" value="DUF2383"/>
</dbReference>
<keyword evidence="2" id="KW-0560">Oxidoreductase</keyword>
<evidence type="ECO:0000259" key="1">
    <source>
        <dbReference type="Pfam" id="PF09537"/>
    </source>
</evidence>
<dbReference type="EC" id="1.16.3.1" evidence="2"/>
<comment type="caution">
    <text evidence="2">The sequence shown here is derived from an EMBL/GenBank/DDBJ whole genome shotgun (WGS) entry which is preliminary data.</text>
</comment>
<dbReference type="SUPFAM" id="SSF47240">
    <property type="entry name" value="Ferritin-like"/>
    <property type="match status" value="1"/>
</dbReference>
<dbReference type="Gene3D" id="1.20.1260.10">
    <property type="match status" value="1"/>
</dbReference>
<dbReference type="InterPro" id="IPR012347">
    <property type="entry name" value="Ferritin-like"/>
</dbReference>
<dbReference type="CDD" id="cd00657">
    <property type="entry name" value="Ferritin_like"/>
    <property type="match status" value="1"/>
</dbReference>
<dbReference type="GO" id="GO:0004322">
    <property type="term" value="F:ferroxidase activity"/>
    <property type="evidence" value="ECO:0007669"/>
    <property type="project" value="UniProtKB-EC"/>
</dbReference>
<evidence type="ECO:0000313" key="3">
    <source>
        <dbReference type="Proteomes" id="UP000823201"/>
    </source>
</evidence>
<sequence>MVEKAEIHALNEWLKGQYMGLHAYDHFIEKLKDESVKHEFQRIHQELKEQAGEIADRIRQLGGEPVTSEGILGAVQSYIASWRVAPRSDEIIKKALEGEQLGIEMTEKTVRGELSASSLALARRILDEDRRHVETLQRLLIQPVGG</sequence>
<gene>
    <name evidence="2" type="ORF">JOC27_002084</name>
</gene>
<dbReference type="InterPro" id="IPR009078">
    <property type="entry name" value="Ferritin-like_SF"/>
</dbReference>
<dbReference type="EMBL" id="JAFBEV010000020">
    <property type="protein sequence ID" value="MBM7658622.1"/>
    <property type="molecule type" value="Genomic_DNA"/>
</dbReference>
<accession>A0ABS2Q9Z8</accession>
<reference evidence="2 3" key="1">
    <citation type="submission" date="2021-01" db="EMBL/GenBank/DDBJ databases">
        <title>Genomic Encyclopedia of Type Strains, Phase IV (KMG-IV): sequencing the most valuable type-strain genomes for metagenomic binning, comparative biology and taxonomic classification.</title>
        <authorList>
            <person name="Goeker M."/>
        </authorList>
    </citation>
    <scope>NUCLEOTIDE SEQUENCE [LARGE SCALE GENOMIC DNA]</scope>
    <source>
        <strain evidence="2 3">DSM 100968</strain>
    </source>
</reference>